<evidence type="ECO:0000313" key="2">
    <source>
        <dbReference type="Proteomes" id="UP000317650"/>
    </source>
</evidence>
<comment type="caution">
    <text evidence="1">The sequence shown here is derived from an EMBL/GenBank/DDBJ whole genome shotgun (WGS) entry which is preliminary data.</text>
</comment>
<gene>
    <name evidence="1" type="ORF">C4D60_Mb01t00160</name>
</gene>
<reference evidence="1 2" key="1">
    <citation type="journal article" date="2019" name="Nat. Plants">
        <title>Genome sequencing of Musa balbisiana reveals subgenome evolution and function divergence in polyploid bananas.</title>
        <authorList>
            <person name="Yao X."/>
        </authorList>
    </citation>
    <scope>NUCLEOTIDE SEQUENCE [LARGE SCALE GENOMIC DNA]</scope>
    <source>
        <strain evidence="2">cv. DH-PKW</strain>
        <tissue evidence="1">Leaves</tissue>
    </source>
</reference>
<dbReference type="EMBL" id="PYDT01000004">
    <property type="protein sequence ID" value="THU61964.1"/>
    <property type="molecule type" value="Genomic_DNA"/>
</dbReference>
<dbReference type="AlphaFoldDB" id="A0A4S8JKQ8"/>
<name>A0A4S8JKQ8_MUSBA</name>
<evidence type="ECO:0000313" key="1">
    <source>
        <dbReference type="EMBL" id="THU61964.1"/>
    </source>
</evidence>
<sequence length="96" mass="10656">MLTISSLPMGAAGEESLAAHSKIRSNGCQWRGPSVRQHDACYGPGRPKATPMCFDSARRMLSSRYVLRATQNLPVHPLWWVANASLKKYNSEDIIL</sequence>
<dbReference type="Proteomes" id="UP000317650">
    <property type="component" value="Chromosome 1"/>
</dbReference>
<organism evidence="1 2">
    <name type="scientific">Musa balbisiana</name>
    <name type="common">Banana</name>
    <dbReference type="NCBI Taxonomy" id="52838"/>
    <lineage>
        <taxon>Eukaryota</taxon>
        <taxon>Viridiplantae</taxon>
        <taxon>Streptophyta</taxon>
        <taxon>Embryophyta</taxon>
        <taxon>Tracheophyta</taxon>
        <taxon>Spermatophyta</taxon>
        <taxon>Magnoliopsida</taxon>
        <taxon>Liliopsida</taxon>
        <taxon>Zingiberales</taxon>
        <taxon>Musaceae</taxon>
        <taxon>Musa</taxon>
    </lineage>
</organism>
<accession>A0A4S8JKQ8</accession>
<proteinExistence type="predicted"/>
<keyword evidence="2" id="KW-1185">Reference proteome</keyword>
<protein>
    <submittedName>
        <fullName evidence="1">Uncharacterized protein</fullName>
    </submittedName>
</protein>